<dbReference type="SMART" id="SM00342">
    <property type="entry name" value="HTH_ARAC"/>
    <property type="match status" value="1"/>
</dbReference>
<dbReference type="CDD" id="cd17536">
    <property type="entry name" value="REC_YesN-like"/>
    <property type="match status" value="1"/>
</dbReference>
<dbReference type="InterPro" id="IPR018060">
    <property type="entry name" value="HTH_AraC"/>
</dbReference>
<evidence type="ECO:0000256" key="3">
    <source>
        <dbReference type="ARBA" id="ARBA00023163"/>
    </source>
</evidence>
<accession>A0AA96LGZ5</accession>
<keyword evidence="2" id="KW-0238">DNA-binding</keyword>
<dbReference type="RefSeq" id="WP_315606883.1">
    <property type="nucleotide sequence ID" value="NZ_CP130318.1"/>
</dbReference>
<name>A0AA96LGZ5_9BACL</name>
<dbReference type="GO" id="GO:0000160">
    <property type="term" value="P:phosphorelay signal transduction system"/>
    <property type="evidence" value="ECO:0007669"/>
    <property type="project" value="InterPro"/>
</dbReference>
<dbReference type="PROSITE" id="PS50110">
    <property type="entry name" value="RESPONSE_REGULATORY"/>
    <property type="match status" value="1"/>
</dbReference>
<reference evidence="7 8" key="1">
    <citation type="submission" date="2022-02" db="EMBL/GenBank/DDBJ databases">
        <title>Paenibacillus sp. MBLB1776 Whole Genome Shotgun Sequencing.</title>
        <authorList>
            <person name="Hwang C.Y."/>
            <person name="Cho E.-S."/>
            <person name="Seo M.-J."/>
        </authorList>
    </citation>
    <scope>NUCLEOTIDE SEQUENCE [LARGE SCALE GENOMIC DNA]</scope>
    <source>
        <strain evidence="7 8">MBLB1776</strain>
    </source>
</reference>
<dbReference type="PANTHER" id="PTHR43280">
    <property type="entry name" value="ARAC-FAMILY TRANSCRIPTIONAL REGULATOR"/>
    <property type="match status" value="1"/>
</dbReference>
<feature type="domain" description="Response regulatory" evidence="6">
    <location>
        <begin position="3"/>
        <end position="120"/>
    </location>
</feature>
<dbReference type="PROSITE" id="PS01124">
    <property type="entry name" value="HTH_ARAC_FAMILY_2"/>
    <property type="match status" value="1"/>
</dbReference>
<keyword evidence="4" id="KW-0597">Phosphoprotein</keyword>
<dbReference type="InterPro" id="IPR009057">
    <property type="entry name" value="Homeodomain-like_sf"/>
</dbReference>
<feature type="modified residue" description="4-aspartylphosphate" evidence="4">
    <location>
        <position position="55"/>
    </location>
</feature>
<dbReference type="Gene3D" id="1.10.10.60">
    <property type="entry name" value="Homeodomain-like"/>
    <property type="match status" value="2"/>
</dbReference>
<evidence type="ECO:0000256" key="2">
    <source>
        <dbReference type="ARBA" id="ARBA00023125"/>
    </source>
</evidence>
<evidence type="ECO:0000259" key="5">
    <source>
        <dbReference type="PROSITE" id="PS01124"/>
    </source>
</evidence>
<dbReference type="SUPFAM" id="SSF46689">
    <property type="entry name" value="Homeodomain-like"/>
    <property type="match status" value="2"/>
</dbReference>
<dbReference type="PANTHER" id="PTHR43280:SF28">
    <property type="entry name" value="HTH-TYPE TRANSCRIPTIONAL ACTIVATOR RHAS"/>
    <property type="match status" value="1"/>
</dbReference>
<dbReference type="InterPro" id="IPR018062">
    <property type="entry name" value="HTH_AraC-typ_CS"/>
</dbReference>
<dbReference type="Pfam" id="PF00072">
    <property type="entry name" value="Response_reg"/>
    <property type="match status" value="1"/>
</dbReference>
<dbReference type="SUPFAM" id="SSF52172">
    <property type="entry name" value="CheY-like"/>
    <property type="match status" value="1"/>
</dbReference>
<dbReference type="AlphaFoldDB" id="A0AA96LGZ5"/>
<keyword evidence="8" id="KW-1185">Reference proteome</keyword>
<evidence type="ECO:0000313" key="8">
    <source>
        <dbReference type="Proteomes" id="UP001305702"/>
    </source>
</evidence>
<evidence type="ECO:0000259" key="6">
    <source>
        <dbReference type="PROSITE" id="PS50110"/>
    </source>
</evidence>
<dbReference type="SMART" id="SM00448">
    <property type="entry name" value="REC"/>
    <property type="match status" value="1"/>
</dbReference>
<dbReference type="KEGG" id="paun:MJA45_08800"/>
<dbReference type="EMBL" id="CP130318">
    <property type="protein sequence ID" value="WNQ13103.1"/>
    <property type="molecule type" value="Genomic_DNA"/>
</dbReference>
<dbReference type="Proteomes" id="UP001305702">
    <property type="component" value="Chromosome"/>
</dbReference>
<protein>
    <submittedName>
        <fullName evidence="7">Response regulator</fullName>
    </submittedName>
</protein>
<dbReference type="InterPro" id="IPR001789">
    <property type="entry name" value="Sig_transdc_resp-reg_receiver"/>
</dbReference>
<gene>
    <name evidence="7" type="ORF">MJA45_08800</name>
</gene>
<feature type="domain" description="HTH araC/xylS-type" evidence="5">
    <location>
        <begin position="430"/>
        <end position="528"/>
    </location>
</feature>
<dbReference type="InterPro" id="IPR011006">
    <property type="entry name" value="CheY-like_superfamily"/>
</dbReference>
<proteinExistence type="predicted"/>
<dbReference type="Gene3D" id="3.40.50.2300">
    <property type="match status" value="1"/>
</dbReference>
<dbReference type="GO" id="GO:0003700">
    <property type="term" value="F:DNA-binding transcription factor activity"/>
    <property type="evidence" value="ECO:0007669"/>
    <property type="project" value="InterPro"/>
</dbReference>
<keyword evidence="1" id="KW-0805">Transcription regulation</keyword>
<dbReference type="GO" id="GO:0043565">
    <property type="term" value="F:sequence-specific DNA binding"/>
    <property type="evidence" value="ECO:0007669"/>
    <property type="project" value="InterPro"/>
</dbReference>
<sequence length="534" mass="60873">MFQVLLVDDEALARNDVKSMLDFESHGFTICGEANSGSMALSMMERLTPHIVILDVSMPVMNGVELSRLIRDQFPRVKMIMLSSYDDYDYVRTCLMNGAMDYLLKHRLNPDSLLALLNKAVQDLRDEDQEQEARRVHTQMIEQLSPVIHREYVANLARDPQAAGEELHAYARENKLYPDSENYGAAAVQLVPFLLLTETLTDVQKNRLVQQAADVMQMAIGDIQRRTVAYVGEGRYIVLFSSADRSEHTAASQMNQAMSSLSHSLEKFLNLKCVHAAGPLCGSLKQLGDSYRKANQAMNDRLHQGSNTPVRRESLAMEEQKQLLLSLEQLNEERMNRILSTLFASLQGYPVYSMTVQIIVSEMLHMVEMLWKRHFPHASKEDNKLFPSRNDLGRIGSLAELEQWLLHYCACLMEELKKQHAGGPYSRHISKATQFIADHYASNISLELVAGELNLNPSYLSRLFKEETQMTFTEYLNHVRIKSSCLLMESGSYALKEISSQVGFFNYTYFFKVFKLITGMTPQAYMDSRKQSNK</sequence>
<dbReference type="Pfam" id="PF12833">
    <property type="entry name" value="HTH_18"/>
    <property type="match status" value="1"/>
</dbReference>
<evidence type="ECO:0000256" key="4">
    <source>
        <dbReference type="PROSITE-ProRule" id="PRU00169"/>
    </source>
</evidence>
<evidence type="ECO:0000256" key="1">
    <source>
        <dbReference type="ARBA" id="ARBA00023015"/>
    </source>
</evidence>
<evidence type="ECO:0000313" key="7">
    <source>
        <dbReference type="EMBL" id="WNQ13103.1"/>
    </source>
</evidence>
<dbReference type="PROSITE" id="PS00041">
    <property type="entry name" value="HTH_ARAC_FAMILY_1"/>
    <property type="match status" value="1"/>
</dbReference>
<organism evidence="7 8">
    <name type="scientific">Paenibacillus aurantius</name>
    <dbReference type="NCBI Taxonomy" id="2918900"/>
    <lineage>
        <taxon>Bacteria</taxon>
        <taxon>Bacillati</taxon>
        <taxon>Bacillota</taxon>
        <taxon>Bacilli</taxon>
        <taxon>Bacillales</taxon>
        <taxon>Paenibacillaceae</taxon>
        <taxon>Paenibacillus</taxon>
    </lineage>
</organism>
<keyword evidence="3" id="KW-0804">Transcription</keyword>